<dbReference type="InterPro" id="IPR003034">
    <property type="entry name" value="SAP_dom"/>
</dbReference>
<feature type="region of interest" description="Disordered" evidence="1">
    <location>
        <begin position="97"/>
        <end position="1051"/>
    </location>
</feature>
<feature type="compositionally biased region" description="Basic residues" evidence="1">
    <location>
        <begin position="1268"/>
        <end position="1287"/>
    </location>
</feature>
<feature type="compositionally biased region" description="Pro residues" evidence="1">
    <location>
        <begin position="1196"/>
        <end position="1213"/>
    </location>
</feature>
<dbReference type="InterPro" id="IPR032552">
    <property type="entry name" value="RSB_motif"/>
</dbReference>
<feature type="compositionally biased region" description="Pro residues" evidence="1">
    <location>
        <begin position="325"/>
        <end position="335"/>
    </location>
</feature>
<protein>
    <submittedName>
        <fullName evidence="3">Apoptotic chromatin condensation inducer 1b</fullName>
    </submittedName>
</protein>
<dbReference type="SUPFAM" id="SSF68906">
    <property type="entry name" value="SAP domain"/>
    <property type="match status" value="1"/>
</dbReference>
<feature type="compositionally biased region" description="Basic and acidic residues" evidence="1">
    <location>
        <begin position="669"/>
        <end position="679"/>
    </location>
</feature>
<dbReference type="Pfam" id="PF16294">
    <property type="entry name" value="RSB_motif"/>
    <property type="match status" value="1"/>
</dbReference>
<dbReference type="InterPro" id="IPR035979">
    <property type="entry name" value="RBD_domain_sf"/>
</dbReference>
<dbReference type="InterPro" id="IPR052793">
    <property type="entry name" value="EJC-associated_protein"/>
</dbReference>
<dbReference type="CTD" id="327495"/>
<reference evidence="3" key="2">
    <citation type="submission" date="2025-09" db="UniProtKB">
        <authorList>
            <consortium name="Ensembl"/>
        </authorList>
    </citation>
    <scope>IDENTIFICATION</scope>
</reference>
<dbReference type="GO" id="GO:0071011">
    <property type="term" value="C:precatalytic spliceosome"/>
    <property type="evidence" value="ECO:0007669"/>
    <property type="project" value="TreeGrafter"/>
</dbReference>
<dbReference type="PROSITE" id="PS50800">
    <property type="entry name" value="SAP"/>
    <property type="match status" value="1"/>
</dbReference>
<feature type="compositionally biased region" description="Low complexity" evidence="1">
    <location>
        <begin position="222"/>
        <end position="233"/>
    </location>
</feature>
<feature type="domain" description="SAP" evidence="2">
    <location>
        <begin position="14"/>
        <end position="48"/>
    </location>
</feature>
<dbReference type="Pfam" id="PF02037">
    <property type="entry name" value="SAP"/>
    <property type="match status" value="1"/>
</dbReference>
<feature type="compositionally biased region" description="Basic and acidic residues" evidence="1">
    <location>
        <begin position="854"/>
        <end position="868"/>
    </location>
</feature>
<dbReference type="InterPro" id="IPR034257">
    <property type="entry name" value="Acinus_RRM"/>
</dbReference>
<dbReference type="GeneTree" id="ENSGT00710000106790"/>
<feature type="compositionally biased region" description="Basic and acidic residues" evidence="1">
    <location>
        <begin position="959"/>
        <end position="989"/>
    </location>
</feature>
<dbReference type="STRING" id="1676925.ENSPKIP00000023237"/>
<feature type="compositionally biased region" description="Basic and acidic residues" evidence="1">
    <location>
        <begin position="1020"/>
        <end position="1034"/>
    </location>
</feature>
<feature type="region of interest" description="Disordered" evidence="1">
    <location>
        <begin position="1186"/>
        <end position="1309"/>
    </location>
</feature>
<feature type="compositionally biased region" description="Low complexity" evidence="1">
    <location>
        <begin position="582"/>
        <end position="594"/>
    </location>
</feature>
<dbReference type="PANTHER" id="PTHR46589">
    <property type="entry name" value="APOPTOTIC CHROMATIN CONDENSATION INDUCER IN THE NUCLEUS"/>
    <property type="match status" value="1"/>
</dbReference>
<feature type="compositionally biased region" description="Basic and acidic residues" evidence="1">
    <location>
        <begin position="493"/>
        <end position="504"/>
    </location>
</feature>
<dbReference type="GO" id="GO:0003723">
    <property type="term" value="F:RNA binding"/>
    <property type="evidence" value="ECO:0007669"/>
    <property type="project" value="TreeGrafter"/>
</dbReference>
<evidence type="ECO:0000313" key="3">
    <source>
        <dbReference type="Ensembl" id="ENSPKIP00000023237.1"/>
    </source>
</evidence>
<feature type="compositionally biased region" description="Basic and acidic residues" evidence="1">
    <location>
        <begin position="1384"/>
        <end position="1409"/>
    </location>
</feature>
<dbReference type="Proteomes" id="UP000261540">
    <property type="component" value="Unplaced"/>
</dbReference>
<evidence type="ECO:0000259" key="2">
    <source>
        <dbReference type="PROSITE" id="PS50800"/>
    </source>
</evidence>
<dbReference type="Gene3D" id="1.10.720.30">
    <property type="entry name" value="SAP domain"/>
    <property type="match status" value="1"/>
</dbReference>
<reference evidence="3" key="1">
    <citation type="submission" date="2025-08" db="UniProtKB">
        <authorList>
            <consortium name="Ensembl"/>
        </authorList>
    </citation>
    <scope>IDENTIFICATION</scope>
</reference>
<evidence type="ECO:0000313" key="4">
    <source>
        <dbReference type="Proteomes" id="UP000261540"/>
    </source>
</evidence>
<evidence type="ECO:0000256" key="1">
    <source>
        <dbReference type="SAM" id="MobiDB-lite"/>
    </source>
</evidence>
<feature type="compositionally biased region" description="Basic and acidic residues" evidence="1">
    <location>
        <begin position="799"/>
        <end position="814"/>
    </location>
</feature>
<dbReference type="SUPFAM" id="SSF54928">
    <property type="entry name" value="RNA-binding domain, RBD"/>
    <property type="match status" value="1"/>
</dbReference>
<dbReference type="PANTHER" id="PTHR46589:SF1">
    <property type="entry name" value="APOPTOTIC CHROMATIN CONDENSATION INDUCER IN THE NUCLEUS"/>
    <property type="match status" value="1"/>
</dbReference>
<feature type="compositionally biased region" description="Low complexity" evidence="1">
    <location>
        <begin position="424"/>
        <end position="437"/>
    </location>
</feature>
<feature type="compositionally biased region" description="Basic and acidic residues" evidence="1">
    <location>
        <begin position="1228"/>
        <end position="1267"/>
    </location>
</feature>
<feature type="compositionally biased region" description="Basic and acidic residues" evidence="1">
    <location>
        <begin position="97"/>
        <end position="111"/>
    </location>
</feature>
<feature type="compositionally biased region" description="Acidic residues" evidence="1">
    <location>
        <begin position="260"/>
        <end position="274"/>
    </location>
</feature>
<feature type="compositionally biased region" description="Pro residues" evidence="1">
    <location>
        <begin position="307"/>
        <end position="318"/>
    </location>
</feature>
<feature type="compositionally biased region" description="Basic and acidic residues" evidence="1">
    <location>
        <begin position="1288"/>
        <end position="1309"/>
    </location>
</feature>
<name>A0A3B3RXQ6_9TELE</name>
<dbReference type="GO" id="GO:0008380">
    <property type="term" value="P:RNA splicing"/>
    <property type="evidence" value="ECO:0007669"/>
    <property type="project" value="TreeGrafter"/>
</dbReference>
<feature type="compositionally biased region" description="Polar residues" evidence="1">
    <location>
        <begin position="245"/>
        <end position="259"/>
    </location>
</feature>
<organism evidence="3 4">
    <name type="scientific">Paramormyrops kingsleyae</name>
    <dbReference type="NCBI Taxonomy" id="1676925"/>
    <lineage>
        <taxon>Eukaryota</taxon>
        <taxon>Metazoa</taxon>
        <taxon>Chordata</taxon>
        <taxon>Craniata</taxon>
        <taxon>Vertebrata</taxon>
        <taxon>Euteleostomi</taxon>
        <taxon>Actinopterygii</taxon>
        <taxon>Neopterygii</taxon>
        <taxon>Teleostei</taxon>
        <taxon>Osteoglossocephala</taxon>
        <taxon>Osteoglossomorpha</taxon>
        <taxon>Osteoglossiformes</taxon>
        <taxon>Mormyridae</taxon>
        <taxon>Paramormyrops</taxon>
    </lineage>
</organism>
<dbReference type="GO" id="GO:0061574">
    <property type="term" value="C:ASAP complex"/>
    <property type="evidence" value="ECO:0007669"/>
    <property type="project" value="TreeGrafter"/>
</dbReference>
<dbReference type="CDD" id="cd12432">
    <property type="entry name" value="RRM_ACINU"/>
    <property type="match status" value="1"/>
</dbReference>
<dbReference type="Gene3D" id="3.30.70.330">
    <property type="match status" value="1"/>
</dbReference>
<dbReference type="SMART" id="SM00513">
    <property type="entry name" value="SAP"/>
    <property type="match status" value="1"/>
</dbReference>
<dbReference type="InterPro" id="IPR036361">
    <property type="entry name" value="SAP_dom_sf"/>
</dbReference>
<feature type="region of interest" description="Disordered" evidence="1">
    <location>
        <begin position="1328"/>
        <end position="1439"/>
    </location>
</feature>
<feature type="compositionally biased region" description="Basic and acidic residues" evidence="1">
    <location>
        <begin position="510"/>
        <end position="541"/>
    </location>
</feature>
<feature type="compositionally biased region" description="Basic and acidic residues" evidence="1">
    <location>
        <begin position="747"/>
        <end position="763"/>
    </location>
</feature>
<proteinExistence type="predicted"/>
<feature type="compositionally biased region" description="Polar residues" evidence="1">
    <location>
        <begin position="1035"/>
        <end position="1044"/>
    </location>
</feature>
<keyword evidence="4" id="KW-1185">Reference proteome</keyword>
<dbReference type="InterPro" id="IPR012677">
    <property type="entry name" value="Nucleotide-bd_a/b_plait_sf"/>
</dbReference>
<feature type="compositionally biased region" description="Low complexity" evidence="1">
    <location>
        <begin position="713"/>
        <end position="746"/>
    </location>
</feature>
<accession>A0A3B3RXQ6</accession>
<dbReference type="Ensembl" id="ENSPKIT00000003916.1">
    <property type="protein sequence ID" value="ENSPKIP00000023237.1"/>
    <property type="gene ID" value="ENSPKIG00000006917.1"/>
</dbReference>
<feature type="compositionally biased region" description="Basic and acidic residues" evidence="1">
    <location>
        <begin position="1328"/>
        <end position="1372"/>
    </location>
</feature>
<sequence>MAELEDVTLDGKPLHSLRVADLKTALENRGLSKSGQKNALIKRLKGALMLENLQRTSTPHIGLQPNSQIGEEMSQNSFIKQYLAKQQELLRQRLEREAREAAEANGEKPKTDSQAAPKEDQEESNLTSCSVEPSLPSGALFSQEEDGGGGELEPTPVQGREEVEGAMPPAVLPRPSTRRSLIQPAQAKQTEAPSAFGSQEALEAGGRARRSSSARLSRDGPSRAVASLSVRVVGEPEREGLASAASASTPQLGRSTLNQDDSEDDEKSDADEEWGVGAARRGPKQSPAPSSLPPQRERSRRKQQPPQHIPPPQPPHQPPLQLRQPTPPPSPPPELSFPLPDTPKQSPPNEPEGGGAAEAMAAPPSALQHQDSSSGSSSSPPSSPESPHQCRPGPLTLLARKMESEGAFAGTRGQSHSEAEGQGSVPTSAAAASPTTVCADSHSTNAGLPLLPPTGDPVLQSGNGATALEPSSVGSPAQVVAIGESLFPPAEAADIKTTGDRQSDGGEPSRPTEDFGKDVVAVKRGKPEGEGKGEPKQEHLGEPSAPGKPAEPLESQPTSALPTQPPSKKLRFLRSVPVSCMPASAAPSARQPRPSSDEPPEQQPAQQLPSPPAADQDKDGTHDGSISPSGEAGAILKPQSAEAPAVCSQSETTDREKGPGSSAGQADTRTAKVVEEGKMWKGAAVEAPMGPVLPPSPPPEEGDAEPERDRHSSPSSDSSSSDSDSESSSSHSSGSSASSRDQSSSRSGDKKHDGAKQDSKADSQAEGSTATPRNPCRKRRGEQLEERDAGGVQQRKKTCLGDEKRSKVERKGPDGKSCIPTRELKQAAMSEPADTAVQVEAPLESEGAGVQPRSDGHGAAESRSEESTTPKAFTARKISLNTASKPSVASVGGTTPTLPSPGGPLEPESGGPAARKRRWGSSTAVTAKKPSISITTDSLKSLIPDIKPATGAGSQEAIVELHPDEGHLSGDEEGVERGDQGDQGLDKGLKIRRTVTQVVPAENQENGQKDQEEEEEDERSESARTVVEEGKDGSSEVSMETQAPSVREADLKKVIPSDSLVRRSISQQKSGVSITIDDPVRTTKQPSPPRGKITNIVHICNLVRPFTLGQLKELLNRTGSVVEEGFWIDKIKSHCYVTYPSTEAAAATRTALHGVKWPQSNPKFLSVDFAEQDELDFHRGLLTVERSAEEDRGVPPVAPPVPVARPGTLPPLVPERQRDRGAAVVRDQWAEREREMERRERTRAEREWDRDKVREFSKPREEREGGPRRSRSRDRERRRKERAKSKERKTDKKEKAPEEPPAKLLDDLFCKTKTAPCIYWLPLTEEQAAQREAERAERMKEREKQRKKLLEEEDKKREEERKERVKAREKEGGAAPGSGAGAAGERERDRGRDREGDKRRDSHRSRGPEAKVGGSGAGILAGGRRSRSRSNPPTRDRRR</sequence>